<reference evidence="14" key="1">
    <citation type="thesis" date="2020" institute="ProQuest LLC" country="789 East Eisenhower Parkway, Ann Arbor, MI, USA">
        <title>Comparative Genomics and Chromosome Evolution.</title>
        <authorList>
            <person name="Mudd A.B."/>
        </authorList>
    </citation>
    <scope>NUCLEOTIDE SEQUENCE</scope>
    <source>
        <strain evidence="14">1538</strain>
        <tissue evidence="14">Blood</tissue>
    </source>
</reference>
<feature type="transmembrane region" description="Helical" evidence="12">
    <location>
        <begin position="17"/>
        <end position="42"/>
    </location>
</feature>
<accession>A0AAV2ZPC5</accession>
<keyword evidence="2" id="KW-1003">Cell membrane</keyword>
<comment type="similarity">
    <text evidence="11">Belongs to the chemokine-like receptor (CMKLR) family.</text>
</comment>
<dbReference type="GO" id="GO:0007204">
    <property type="term" value="P:positive regulation of cytosolic calcium ion concentration"/>
    <property type="evidence" value="ECO:0007669"/>
    <property type="project" value="TreeGrafter"/>
</dbReference>
<feature type="transmembrane region" description="Helical" evidence="12">
    <location>
        <begin position="51"/>
        <end position="72"/>
    </location>
</feature>
<evidence type="ECO:0000256" key="12">
    <source>
        <dbReference type="SAM" id="Phobius"/>
    </source>
</evidence>
<proteinExistence type="inferred from homology"/>
<protein>
    <recommendedName>
        <fullName evidence="13">G-protein coupled receptors family 1 profile domain-containing protein</fullName>
    </recommendedName>
</protein>
<dbReference type="PRINTS" id="PR00237">
    <property type="entry name" value="GPCRRHODOPSN"/>
</dbReference>
<dbReference type="GO" id="GO:0005886">
    <property type="term" value="C:plasma membrane"/>
    <property type="evidence" value="ECO:0007669"/>
    <property type="project" value="UniProtKB-SubCell"/>
</dbReference>
<dbReference type="Proteomes" id="UP001181693">
    <property type="component" value="Unassembled WGS sequence"/>
</dbReference>
<evidence type="ECO:0000256" key="1">
    <source>
        <dbReference type="ARBA" id="ARBA00004651"/>
    </source>
</evidence>
<dbReference type="GO" id="GO:0004930">
    <property type="term" value="F:G protein-coupled receptor activity"/>
    <property type="evidence" value="ECO:0007669"/>
    <property type="project" value="UniProtKB-KW"/>
</dbReference>
<dbReference type="GO" id="GO:0006954">
    <property type="term" value="P:inflammatory response"/>
    <property type="evidence" value="ECO:0007669"/>
    <property type="project" value="TreeGrafter"/>
</dbReference>
<evidence type="ECO:0000259" key="13">
    <source>
        <dbReference type="PROSITE" id="PS50262"/>
    </source>
</evidence>
<evidence type="ECO:0000256" key="3">
    <source>
        <dbReference type="ARBA" id="ARBA00022692"/>
    </source>
</evidence>
<evidence type="ECO:0000256" key="10">
    <source>
        <dbReference type="ARBA" id="ARBA00023224"/>
    </source>
</evidence>
<keyword evidence="5" id="KW-0297">G-protein coupled receptor</keyword>
<dbReference type="Gene3D" id="1.20.1070.10">
    <property type="entry name" value="Rhodopsin 7-helix transmembrane proteins"/>
    <property type="match status" value="1"/>
</dbReference>
<dbReference type="PROSITE" id="PS50262">
    <property type="entry name" value="G_PROTEIN_RECEP_F1_2"/>
    <property type="match status" value="1"/>
</dbReference>
<keyword evidence="15" id="KW-1185">Reference proteome</keyword>
<dbReference type="Pfam" id="PF00001">
    <property type="entry name" value="7tm_1"/>
    <property type="match status" value="1"/>
</dbReference>
<comment type="subcellular location">
    <subcellularLocation>
        <location evidence="1">Cell membrane</location>
        <topology evidence="1">Multi-pass membrane protein</topology>
    </subcellularLocation>
</comment>
<feature type="transmembrane region" description="Helical" evidence="12">
    <location>
        <begin position="92"/>
        <end position="110"/>
    </location>
</feature>
<evidence type="ECO:0000256" key="9">
    <source>
        <dbReference type="ARBA" id="ARBA00023180"/>
    </source>
</evidence>
<dbReference type="EMBL" id="DYDO01000011">
    <property type="protein sequence ID" value="DBA15828.1"/>
    <property type="molecule type" value="Genomic_DNA"/>
</dbReference>
<dbReference type="SUPFAM" id="SSF81321">
    <property type="entry name" value="Family A G protein-coupled receptor-like"/>
    <property type="match status" value="1"/>
</dbReference>
<evidence type="ECO:0000256" key="11">
    <source>
        <dbReference type="ARBA" id="ARBA00025736"/>
    </source>
</evidence>
<dbReference type="AlphaFoldDB" id="A0AAV2ZPC5"/>
<keyword evidence="9" id="KW-0325">Glycoprotein</keyword>
<dbReference type="GO" id="GO:0007200">
    <property type="term" value="P:phospholipase C-activating G protein-coupled receptor signaling pathway"/>
    <property type="evidence" value="ECO:0007669"/>
    <property type="project" value="TreeGrafter"/>
</dbReference>
<feature type="transmembrane region" description="Helical" evidence="12">
    <location>
        <begin position="130"/>
        <end position="151"/>
    </location>
</feature>
<dbReference type="InterPro" id="IPR000826">
    <property type="entry name" value="Formyl_rcpt-rel"/>
</dbReference>
<dbReference type="PRINTS" id="PR00526">
    <property type="entry name" value="FMETLEUPHER"/>
</dbReference>
<evidence type="ECO:0000256" key="2">
    <source>
        <dbReference type="ARBA" id="ARBA00022475"/>
    </source>
</evidence>
<evidence type="ECO:0000313" key="15">
    <source>
        <dbReference type="Proteomes" id="UP001181693"/>
    </source>
</evidence>
<sequence length="211" mass="24048">MNYTHSDFYTLFETLEILYLVVLSVIILLGITGNGLVIWFVLFRMKKMVNFVWFLSLALADFTFCLILSLTVTERTLGYWPFGTFMCKVNLLALYLNMSASVLQLTVISIDRCISVVFPVWCRNHRTPRLAIKVVLAVWIVSFLFNIPYFINSNVVIFNKFMYCVVDWSLEDLPGGSAQTTNCLLETEVIATNKRCSSTPEGSVPVTWPPP</sequence>
<keyword evidence="3 12" id="KW-0812">Transmembrane</keyword>
<dbReference type="InterPro" id="IPR017452">
    <property type="entry name" value="GPCR_Rhodpsn_7TM"/>
</dbReference>
<evidence type="ECO:0000256" key="7">
    <source>
        <dbReference type="ARBA" id="ARBA00023157"/>
    </source>
</evidence>
<evidence type="ECO:0000256" key="8">
    <source>
        <dbReference type="ARBA" id="ARBA00023170"/>
    </source>
</evidence>
<dbReference type="PANTHER" id="PTHR24225:SF0">
    <property type="entry name" value="N-FORMYL PEPTIDE RECEPTOR 2"/>
    <property type="match status" value="1"/>
</dbReference>
<feature type="domain" description="G-protein coupled receptors family 1 profile" evidence="13">
    <location>
        <begin position="33"/>
        <end position="211"/>
    </location>
</feature>
<evidence type="ECO:0000256" key="6">
    <source>
        <dbReference type="ARBA" id="ARBA00023136"/>
    </source>
</evidence>
<evidence type="ECO:0000256" key="5">
    <source>
        <dbReference type="ARBA" id="ARBA00023040"/>
    </source>
</evidence>
<keyword evidence="8" id="KW-0675">Receptor</keyword>
<evidence type="ECO:0000313" key="14">
    <source>
        <dbReference type="EMBL" id="DBA15828.1"/>
    </source>
</evidence>
<keyword evidence="10" id="KW-0807">Transducer</keyword>
<organism evidence="14 15">
    <name type="scientific">Pyxicephalus adspersus</name>
    <name type="common">African bullfrog</name>
    <dbReference type="NCBI Taxonomy" id="30357"/>
    <lineage>
        <taxon>Eukaryota</taxon>
        <taxon>Metazoa</taxon>
        <taxon>Chordata</taxon>
        <taxon>Craniata</taxon>
        <taxon>Vertebrata</taxon>
        <taxon>Euteleostomi</taxon>
        <taxon>Amphibia</taxon>
        <taxon>Batrachia</taxon>
        <taxon>Anura</taxon>
        <taxon>Neobatrachia</taxon>
        <taxon>Ranoidea</taxon>
        <taxon>Pyxicephalidae</taxon>
        <taxon>Pyxicephalinae</taxon>
        <taxon>Pyxicephalus</taxon>
    </lineage>
</organism>
<keyword evidence="6 12" id="KW-0472">Membrane</keyword>
<dbReference type="InterPro" id="IPR000276">
    <property type="entry name" value="GPCR_Rhodpsn"/>
</dbReference>
<gene>
    <name evidence="14" type="ORF">GDO54_003288</name>
</gene>
<comment type="caution">
    <text evidence="14">The sequence shown here is derived from an EMBL/GenBank/DDBJ whole genome shotgun (WGS) entry which is preliminary data.</text>
</comment>
<name>A0AAV2ZPC5_PYXAD</name>
<keyword evidence="4 12" id="KW-1133">Transmembrane helix</keyword>
<dbReference type="GO" id="GO:0004875">
    <property type="term" value="F:complement receptor activity"/>
    <property type="evidence" value="ECO:0007669"/>
    <property type="project" value="TreeGrafter"/>
</dbReference>
<dbReference type="PANTHER" id="PTHR24225">
    <property type="entry name" value="CHEMOTACTIC RECEPTOR"/>
    <property type="match status" value="1"/>
</dbReference>
<keyword evidence="7" id="KW-1015">Disulfide bond</keyword>
<evidence type="ECO:0000256" key="4">
    <source>
        <dbReference type="ARBA" id="ARBA00022989"/>
    </source>
</evidence>